<comment type="caution">
    <text evidence="9">The sequence shown here is derived from an EMBL/GenBank/DDBJ whole genome shotgun (WGS) entry which is preliminary data.</text>
</comment>
<dbReference type="RefSeq" id="WP_283223961.1">
    <property type="nucleotide sequence ID" value="NZ_JASGBH010000004.1"/>
</dbReference>
<dbReference type="EC" id="2.7.7.-" evidence="8"/>
<feature type="binding site" evidence="8">
    <location>
        <position position="118"/>
    </location>
    <ligand>
        <name>ATP</name>
        <dbReference type="ChEBI" id="CHEBI:30616"/>
    </ligand>
</feature>
<dbReference type="EC" id="2.7.7.108" evidence="8"/>
<keyword evidence="7 8" id="KW-0460">Magnesium</keyword>
<accession>A0ABT6X612</accession>
<dbReference type="NCBIfam" id="NF000658">
    <property type="entry name" value="PRK00029.1"/>
    <property type="match status" value="1"/>
</dbReference>
<dbReference type="Proteomes" id="UP001431902">
    <property type="component" value="Unassembled WGS sequence"/>
</dbReference>
<feature type="binding site" evidence="8">
    <location>
        <position position="96"/>
    </location>
    <ligand>
        <name>ATP</name>
        <dbReference type="ChEBI" id="CHEBI:30616"/>
    </ligand>
</feature>
<evidence type="ECO:0000256" key="6">
    <source>
        <dbReference type="ARBA" id="ARBA00022840"/>
    </source>
</evidence>
<dbReference type="InterPro" id="IPR003846">
    <property type="entry name" value="SelO"/>
</dbReference>
<feature type="binding site" evidence="8">
    <location>
        <position position="130"/>
    </location>
    <ligand>
        <name>ATP</name>
        <dbReference type="ChEBI" id="CHEBI:30616"/>
    </ligand>
</feature>
<keyword evidence="2 8" id="KW-0808">Transferase</keyword>
<comment type="catalytic activity">
    <reaction evidence="8">
        <text>L-threonyl-[protein] + ATP = 3-O-(5'-adenylyl)-L-threonyl-[protein] + diphosphate</text>
        <dbReference type="Rhea" id="RHEA:54292"/>
        <dbReference type="Rhea" id="RHEA-COMP:11060"/>
        <dbReference type="Rhea" id="RHEA-COMP:13847"/>
        <dbReference type="ChEBI" id="CHEBI:30013"/>
        <dbReference type="ChEBI" id="CHEBI:30616"/>
        <dbReference type="ChEBI" id="CHEBI:33019"/>
        <dbReference type="ChEBI" id="CHEBI:138113"/>
        <dbReference type="EC" id="2.7.7.108"/>
    </reaction>
</comment>
<feature type="binding site" evidence="8">
    <location>
        <position position="98"/>
    </location>
    <ligand>
        <name>ATP</name>
        <dbReference type="ChEBI" id="CHEBI:30616"/>
    </ligand>
</feature>
<organism evidence="9 10">
    <name type="scientific">Limnohabitans lacus</name>
    <dbReference type="NCBI Taxonomy" id="3045173"/>
    <lineage>
        <taxon>Bacteria</taxon>
        <taxon>Pseudomonadati</taxon>
        <taxon>Pseudomonadota</taxon>
        <taxon>Betaproteobacteria</taxon>
        <taxon>Burkholderiales</taxon>
        <taxon>Comamonadaceae</taxon>
        <taxon>Limnohabitans</taxon>
    </lineage>
</organism>
<evidence type="ECO:0000256" key="7">
    <source>
        <dbReference type="ARBA" id="ARBA00022842"/>
    </source>
</evidence>
<evidence type="ECO:0000256" key="8">
    <source>
        <dbReference type="HAMAP-Rule" id="MF_00692"/>
    </source>
</evidence>
<protein>
    <recommendedName>
        <fullName evidence="8">Protein nucleotidyltransferase YdiU</fullName>
        <ecNumber evidence="8">2.7.7.-</ecNumber>
    </recommendedName>
    <alternativeName>
        <fullName evidence="8">Protein adenylyltransferase YdiU</fullName>
        <ecNumber evidence="8">2.7.7.108</ecNumber>
    </alternativeName>
    <alternativeName>
        <fullName evidence="8">Protein uridylyltransferase YdiU</fullName>
        <ecNumber evidence="8">2.7.7.-</ecNumber>
    </alternativeName>
</protein>
<evidence type="ECO:0000256" key="2">
    <source>
        <dbReference type="ARBA" id="ARBA00022679"/>
    </source>
</evidence>
<keyword evidence="5 8" id="KW-0547">Nucleotide-binding</keyword>
<feature type="binding site" evidence="8">
    <location>
        <position position="272"/>
    </location>
    <ligand>
        <name>ATP</name>
        <dbReference type="ChEBI" id="CHEBI:30616"/>
    </ligand>
</feature>
<keyword evidence="10" id="KW-1185">Reference proteome</keyword>
<keyword evidence="8" id="KW-0464">Manganese</keyword>
<feature type="active site" description="Proton acceptor" evidence="8">
    <location>
        <position position="262"/>
    </location>
</feature>
<keyword evidence="6 8" id="KW-0067">ATP-binding</keyword>
<dbReference type="PANTHER" id="PTHR32057:SF14">
    <property type="entry name" value="PROTEIN ADENYLYLTRANSFERASE SELO, MITOCHONDRIAL"/>
    <property type="match status" value="1"/>
</dbReference>
<comment type="catalytic activity">
    <reaction evidence="8">
        <text>L-tyrosyl-[protein] + UTP = O-(5'-uridylyl)-L-tyrosyl-[protein] + diphosphate</text>
        <dbReference type="Rhea" id="RHEA:83887"/>
        <dbReference type="Rhea" id="RHEA-COMP:10136"/>
        <dbReference type="Rhea" id="RHEA-COMP:20238"/>
        <dbReference type="ChEBI" id="CHEBI:33019"/>
        <dbReference type="ChEBI" id="CHEBI:46398"/>
        <dbReference type="ChEBI" id="CHEBI:46858"/>
        <dbReference type="ChEBI" id="CHEBI:90602"/>
    </reaction>
</comment>
<evidence type="ECO:0000256" key="4">
    <source>
        <dbReference type="ARBA" id="ARBA00022723"/>
    </source>
</evidence>
<dbReference type="HAMAP" id="MF_00692">
    <property type="entry name" value="SelO"/>
    <property type="match status" value="1"/>
</dbReference>
<feature type="binding site" evidence="8">
    <location>
        <position position="272"/>
    </location>
    <ligand>
        <name>Mg(2+)</name>
        <dbReference type="ChEBI" id="CHEBI:18420"/>
    </ligand>
</feature>
<comment type="cofactor">
    <cofactor evidence="8">
        <name>Mg(2+)</name>
        <dbReference type="ChEBI" id="CHEBI:18420"/>
    </cofactor>
    <cofactor evidence="8">
        <name>Mn(2+)</name>
        <dbReference type="ChEBI" id="CHEBI:29035"/>
    </cofactor>
</comment>
<evidence type="ECO:0000313" key="9">
    <source>
        <dbReference type="EMBL" id="MDI9233561.1"/>
    </source>
</evidence>
<comment type="catalytic activity">
    <reaction evidence="8">
        <text>L-tyrosyl-[protein] + ATP = O-(5'-adenylyl)-L-tyrosyl-[protein] + diphosphate</text>
        <dbReference type="Rhea" id="RHEA:54288"/>
        <dbReference type="Rhea" id="RHEA-COMP:10136"/>
        <dbReference type="Rhea" id="RHEA-COMP:13846"/>
        <dbReference type="ChEBI" id="CHEBI:30616"/>
        <dbReference type="ChEBI" id="CHEBI:33019"/>
        <dbReference type="ChEBI" id="CHEBI:46858"/>
        <dbReference type="ChEBI" id="CHEBI:83624"/>
        <dbReference type="EC" id="2.7.7.108"/>
    </reaction>
</comment>
<evidence type="ECO:0000313" key="10">
    <source>
        <dbReference type="Proteomes" id="UP001431902"/>
    </source>
</evidence>
<proteinExistence type="inferred from homology"/>
<comment type="similarity">
    <text evidence="1 8">Belongs to the SELO family.</text>
</comment>
<feature type="binding site" evidence="8">
    <location>
        <position position="181"/>
    </location>
    <ligand>
        <name>ATP</name>
        <dbReference type="ChEBI" id="CHEBI:30616"/>
    </ligand>
</feature>
<dbReference type="PANTHER" id="PTHR32057">
    <property type="entry name" value="PROTEIN ADENYLYLTRANSFERASE SELO, MITOCHONDRIAL"/>
    <property type="match status" value="1"/>
</dbReference>
<evidence type="ECO:0000256" key="3">
    <source>
        <dbReference type="ARBA" id="ARBA00022695"/>
    </source>
</evidence>
<name>A0ABT6X612_9BURK</name>
<feature type="binding site" evidence="8">
    <location>
        <position position="99"/>
    </location>
    <ligand>
        <name>ATP</name>
        <dbReference type="ChEBI" id="CHEBI:30616"/>
    </ligand>
</feature>
<feature type="binding site" evidence="8">
    <location>
        <position position="131"/>
    </location>
    <ligand>
        <name>ATP</name>
        <dbReference type="ChEBI" id="CHEBI:30616"/>
    </ligand>
</feature>
<feature type="binding site" evidence="8">
    <location>
        <position position="263"/>
    </location>
    <ligand>
        <name>Mg(2+)</name>
        <dbReference type="ChEBI" id="CHEBI:18420"/>
    </ligand>
</feature>
<feature type="binding site" evidence="8">
    <location>
        <position position="188"/>
    </location>
    <ligand>
        <name>ATP</name>
        <dbReference type="ChEBI" id="CHEBI:30616"/>
    </ligand>
</feature>
<comment type="catalytic activity">
    <reaction evidence="8">
        <text>L-seryl-[protein] + ATP = 3-O-(5'-adenylyl)-L-seryl-[protein] + diphosphate</text>
        <dbReference type="Rhea" id="RHEA:58120"/>
        <dbReference type="Rhea" id="RHEA-COMP:9863"/>
        <dbReference type="Rhea" id="RHEA-COMP:15073"/>
        <dbReference type="ChEBI" id="CHEBI:29999"/>
        <dbReference type="ChEBI" id="CHEBI:30616"/>
        <dbReference type="ChEBI" id="CHEBI:33019"/>
        <dbReference type="ChEBI" id="CHEBI:142516"/>
        <dbReference type="EC" id="2.7.7.108"/>
    </reaction>
</comment>
<comment type="catalytic activity">
    <reaction evidence="8">
        <text>L-seryl-[protein] + UTP = O-(5'-uridylyl)-L-seryl-[protein] + diphosphate</text>
        <dbReference type="Rhea" id="RHEA:64604"/>
        <dbReference type="Rhea" id="RHEA-COMP:9863"/>
        <dbReference type="Rhea" id="RHEA-COMP:16635"/>
        <dbReference type="ChEBI" id="CHEBI:29999"/>
        <dbReference type="ChEBI" id="CHEBI:33019"/>
        <dbReference type="ChEBI" id="CHEBI:46398"/>
        <dbReference type="ChEBI" id="CHEBI:156051"/>
    </reaction>
</comment>
<reference evidence="9" key="1">
    <citation type="submission" date="2023-05" db="EMBL/GenBank/DDBJ databases">
        <title>Limnohabitans sp. strain HM2-2 Genome sequencing and assembly.</title>
        <authorList>
            <person name="Jung Y."/>
        </authorList>
    </citation>
    <scope>NUCLEOTIDE SEQUENCE</scope>
    <source>
        <strain evidence="9">HM2-2</strain>
    </source>
</reference>
<dbReference type="EMBL" id="JASGBH010000004">
    <property type="protein sequence ID" value="MDI9233561.1"/>
    <property type="molecule type" value="Genomic_DNA"/>
</dbReference>
<comment type="catalytic activity">
    <reaction evidence="8">
        <text>L-histidyl-[protein] + UTP = N(tele)-(5'-uridylyl)-L-histidyl-[protein] + diphosphate</text>
        <dbReference type="Rhea" id="RHEA:83891"/>
        <dbReference type="Rhea" id="RHEA-COMP:9745"/>
        <dbReference type="Rhea" id="RHEA-COMP:20239"/>
        <dbReference type="ChEBI" id="CHEBI:29979"/>
        <dbReference type="ChEBI" id="CHEBI:33019"/>
        <dbReference type="ChEBI" id="CHEBI:46398"/>
        <dbReference type="ChEBI" id="CHEBI:233474"/>
    </reaction>
</comment>
<keyword evidence="3 8" id="KW-0548">Nucleotidyltransferase</keyword>
<comment type="function">
    <text evidence="8">Nucleotidyltransferase involved in the post-translational modification of proteins. It can catalyze the addition of adenosine monophosphate (AMP) or uridine monophosphate (UMP) to a protein, resulting in modifications known as AMPylation and UMPylation.</text>
</comment>
<sequence length="507" mass="56108">MSEPHSPASPSPAPLLWQHSLTQLGPQFFTRLQPTPLATPAWAARNHALASELGWSALLDDAHLSALAGNALLAGSDPLATVYSGHQFGHWAGQLGDGRAIWLGEAASALGLQEIQLKGAGPTPYSRRGDGRAVLRSSIREYLCSEAMHGLGIPTTRALSLVASPEPVRRETLETAAVVARVAPSFLRFGHLEHFAAQGDVDSLRTLVDHFIDHHLPQADERAPRWQGNRYAAMLDLVQDSTARLLAQWQAVGFCHGVMNTDNMSLLGLTIDYGPFQFMDGFDPGHICNHTDTQGRYAYSRQPNIAYWNLFCLAQALLPLIEDQDLTLQVLEGYKTGFPRALGDAMRAKLGLIGELASDDLRESDWSLVEDLLQLMAKQRLDFTHFWRQLSHAVAAHQEGSLAAFEPVRDLFVDRDSWQAWLSRYMQRLGAANFSEVGQSMLRVNPKFVLRNHLAEIAIRQAQSGDFSEIETLHNLLKSPFDEHPGFEAYADLPPDWARQLEISCSS</sequence>
<gene>
    <name evidence="8" type="primary">ydiU</name>
    <name evidence="8" type="synonym">selO</name>
    <name evidence="9" type="ORF">QLQ16_06900</name>
</gene>
<evidence type="ECO:0000256" key="5">
    <source>
        <dbReference type="ARBA" id="ARBA00022741"/>
    </source>
</evidence>
<dbReference type="Pfam" id="PF02696">
    <property type="entry name" value="SelO"/>
    <property type="match status" value="1"/>
</dbReference>
<evidence type="ECO:0000256" key="1">
    <source>
        <dbReference type="ARBA" id="ARBA00009747"/>
    </source>
</evidence>
<keyword evidence="4 8" id="KW-0479">Metal-binding</keyword>